<dbReference type="AlphaFoldDB" id="A0AAD7G232"/>
<protein>
    <submittedName>
        <fullName evidence="2">Uncharacterized protein</fullName>
    </submittedName>
</protein>
<feature type="transmembrane region" description="Helical" evidence="1">
    <location>
        <begin position="43"/>
        <end position="60"/>
    </location>
</feature>
<dbReference type="PANTHER" id="PTHR35043">
    <property type="entry name" value="TRANSCRIPTION FACTOR DOMAIN-CONTAINING PROTEIN"/>
    <property type="match status" value="1"/>
</dbReference>
<keyword evidence="3" id="KW-1185">Reference proteome</keyword>
<feature type="transmembrane region" description="Helical" evidence="1">
    <location>
        <begin position="308"/>
        <end position="329"/>
    </location>
</feature>
<comment type="caution">
    <text evidence="2">The sequence shown here is derived from an EMBL/GenBank/DDBJ whole genome shotgun (WGS) entry which is preliminary data.</text>
</comment>
<dbReference type="EMBL" id="JARKIF010000001">
    <property type="protein sequence ID" value="KAJ7651375.1"/>
    <property type="molecule type" value="Genomic_DNA"/>
</dbReference>
<evidence type="ECO:0000256" key="1">
    <source>
        <dbReference type="SAM" id="Phobius"/>
    </source>
</evidence>
<keyword evidence="1" id="KW-1133">Transmembrane helix</keyword>
<evidence type="ECO:0000313" key="2">
    <source>
        <dbReference type="EMBL" id="KAJ7651375.1"/>
    </source>
</evidence>
<feature type="transmembrane region" description="Helical" evidence="1">
    <location>
        <begin position="185"/>
        <end position="202"/>
    </location>
</feature>
<name>A0AAD7G232_9AGAR</name>
<feature type="transmembrane region" description="Helical" evidence="1">
    <location>
        <begin position="338"/>
        <end position="358"/>
    </location>
</feature>
<gene>
    <name evidence="2" type="ORF">FB45DRAFT_1051118</name>
</gene>
<accession>A0AAD7G232</accession>
<keyword evidence="1" id="KW-0812">Transmembrane</keyword>
<feature type="transmembrane region" description="Helical" evidence="1">
    <location>
        <begin position="214"/>
        <end position="231"/>
    </location>
</feature>
<organism evidence="2 3">
    <name type="scientific">Roridomyces roridus</name>
    <dbReference type="NCBI Taxonomy" id="1738132"/>
    <lineage>
        <taxon>Eukaryota</taxon>
        <taxon>Fungi</taxon>
        <taxon>Dikarya</taxon>
        <taxon>Basidiomycota</taxon>
        <taxon>Agaricomycotina</taxon>
        <taxon>Agaricomycetes</taxon>
        <taxon>Agaricomycetidae</taxon>
        <taxon>Agaricales</taxon>
        <taxon>Marasmiineae</taxon>
        <taxon>Mycenaceae</taxon>
        <taxon>Roridomyces</taxon>
    </lineage>
</organism>
<keyword evidence="1" id="KW-0472">Membrane</keyword>
<feature type="transmembrane region" description="Helical" evidence="1">
    <location>
        <begin position="81"/>
        <end position="100"/>
    </location>
</feature>
<proteinExistence type="predicted"/>
<sequence>MEDQPSAAHPALQDSIMLFPILKYIFSYNDSCNDAENCRRPAYIMWICVMTVLLVTWNAFHPNVPAAISFTTMRMAMFCRGLKMMVIAMVAPELVAGFAVRQFKDARELSKVACPKSLPHLPISQFVSLEYGLSLTHAYFFASGGFVDWSGYIIAAKEQLDDPEILEAIRSVDAQEMKDKSKPEAVVVTLWAVVWLCVYLAIRRSRNLPATGLEYATLAFAIMNLITWRYWKYKPLRAYVPWRIGVKPLWFPQKFPPSAQLPSRIHVLTALVGNRTGDDHFSPLELASVPEFWSTGIFPLDAFKSFDFFLVVLPSIVFGAIHCAAWTAVDFPTSAEIWLWKASSLTLVLVPLIVWSMFLFVRRAGAIPTLILWPSVLTYVVARLVLIGLSFAQWRSLSGAVLTDVSVFLPNPLRLVLGYWWPLVAYLP</sequence>
<dbReference type="PANTHER" id="PTHR35043:SF7">
    <property type="entry name" value="TRANSCRIPTION FACTOR DOMAIN-CONTAINING PROTEIN"/>
    <property type="match status" value="1"/>
</dbReference>
<feature type="transmembrane region" description="Helical" evidence="1">
    <location>
        <begin position="370"/>
        <end position="389"/>
    </location>
</feature>
<dbReference type="Proteomes" id="UP001221142">
    <property type="component" value="Unassembled WGS sequence"/>
</dbReference>
<reference evidence="2" key="1">
    <citation type="submission" date="2023-03" db="EMBL/GenBank/DDBJ databases">
        <title>Massive genome expansion in bonnet fungi (Mycena s.s.) driven by repeated elements and novel gene families across ecological guilds.</title>
        <authorList>
            <consortium name="Lawrence Berkeley National Laboratory"/>
            <person name="Harder C.B."/>
            <person name="Miyauchi S."/>
            <person name="Viragh M."/>
            <person name="Kuo A."/>
            <person name="Thoen E."/>
            <person name="Andreopoulos B."/>
            <person name="Lu D."/>
            <person name="Skrede I."/>
            <person name="Drula E."/>
            <person name="Henrissat B."/>
            <person name="Morin E."/>
            <person name="Kohler A."/>
            <person name="Barry K."/>
            <person name="LaButti K."/>
            <person name="Morin E."/>
            <person name="Salamov A."/>
            <person name="Lipzen A."/>
            <person name="Mereny Z."/>
            <person name="Hegedus B."/>
            <person name="Baldrian P."/>
            <person name="Stursova M."/>
            <person name="Weitz H."/>
            <person name="Taylor A."/>
            <person name="Grigoriev I.V."/>
            <person name="Nagy L.G."/>
            <person name="Martin F."/>
            <person name="Kauserud H."/>
        </authorList>
    </citation>
    <scope>NUCLEOTIDE SEQUENCE</scope>
    <source>
        <strain evidence="2">9284</strain>
    </source>
</reference>
<evidence type="ECO:0000313" key="3">
    <source>
        <dbReference type="Proteomes" id="UP001221142"/>
    </source>
</evidence>